<name>A0ABQ2UJZ3_9ACTN</name>
<keyword evidence="3" id="KW-1185">Reference proteome</keyword>
<organism evidence="2 3">
    <name type="scientific">Streptomyces albospinus</name>
    <dbReference type="NCBI Taxonomy" id="285515"/>
    <lineage>
        <taxon>Bacteria</taxon>
        <taxon>Bacillati</taxon>
        <taxon>Actinomycetota</taxon>
        <taxon>Actinomycetes</taxon>
        <taxon>Kitasatosporales</taxon>
        <taxon>Streptomycetaceae</taxon>
        <taxon>Streptomyces</taxon>
    </lineage>
</organism>
<reference evidence="3" key="1">
    <citation type="journal article" date="2019" name="Int. J. Syst. Evol. Microbiol.">
        <title>The Global Catalogue of Microorganisms (GCM) 10K type strain sequencing project: providing services to taxonomists for standard genome sequencing and annotation.</title>
        <authorList>
            <consortium name="The Broad Institute Genomics Platform"/>
            <consortium name="The Broad Institute Genome Sequencing Center for Infectious Disease"/>
            <person name="Wu L."/>
            <person name="Ma J."/>
        </authorList>
    </citation>
    <scope>NUCLEOTIDE SEQUENCE [LARGE SCALE GENOMIC DNA]</scope>
    <source>
        <strain evidence="3">JCM 3399</strain>
    </source>
</reference>
<evidence type="ECO:0000313" key="2">
    <source>
        <dbReference type="EMBL" id="GGU41702.1"/>
    </source>
</evidence>
<dbReference type="Proteomes" id="UP000654471">
    <property type="component" value="Unassembled WGS sequence"/>
</dbReference>
<proteinExistence type="predicted"/>
<accession>A0ABQ2UJZ3</accession>
<evidence type="ECO:0000313" key="3">
    <source>
        <dbReference type="Proteomes" id="UP000654471"/>
    </source>
</evidence>
<dbReference type="EMBL" id="BMRP01000001">
    <property type="protein sequence ID" value="GGU41702.1"/>
    <property type="molecule type" value="Genomic_DNA"/>
</dbReference>
<gene>
    <name evidence="2" type="ORF">GCM10010211_00910</name>
</gene>
<evidence type="ECO:0000256" key="1">
    <source>
        <dbReference type="SAM" id="MobiDB-lite"/>
    </source>
</evidence>
<protein>
    <submittedName>
        <fullName evidence="2">Uncharacterized protein</fullName>
    </submittedName>
</protein>
<sequence length="76" mass="8993">MKPVEWQTCECSSKRGFADRRSAEKALGRAQAKRDRSAERQRVRRGIAREHRIYRCDHEMYHLTKQSRRDYLGAAA</sequence>
<comment type="caution">
    <text evidence="2">The sequence shown here is derived from an EMBL/GenBank/DDBJ whole genome shotgun (WGS) entry which is preliminary data.</text>
</comment>
<feature type="region of interest" description="Disordered" evidence="1">
    <location>
        <begin position="20"/>
        <end position="43"/>
    </location>
</feature>